<dbReference type="InterPro" id="IPR053967">
    <property type="entry name" value="LlgE_F_G-like_D1"/>
</dbReference>
<reference evidence="10" key="1">
    <citation type="submission" date="2022-10" db="EMBL/GenBank/DDBJ databases">
        <authorList>
            <person name="Koch H."/>
        </authorList>
    </citation>
    <scope>NUCLEOTIDE SEQUENCE</scope>
    <source>
        <strain evidence="10">DNF</strain>
    </source>
</reference>
<keyword evidence="10" id="KW-0282">Flagellum</keyword>
<comment type="subcellular location">
    <subcellularLocation>
        <location evidence="1 6">Bacterial flagellum basal body</location>
    </subcellularLocation>
</comment>
<name>A0AA86T6E2_9BACT</name>
<feature type="domain" description="Flagellar hook protein FlgE/F/G-like D1" evidence="9">
    <location>
        <begin position="96"/>
        <end position="159"/>
    </location>
</feature>
<evidence type="ECO:0000313" key="10">
    <source>
        <dbReference type="EMBL" id="CAI4033000.1"/>
    </source>
</evidence>
<dbReference type="Pfam" id="PF00460">
    <property type="entry name" value="Flg_bb_rod"/>
    <property type="match status" value="1"/>
</dbReference>
<evidence type="ECO:0000259" key="9">
    <source>
        <dbReference type="Pfam" id="PF22692"/>
    </source>
</evidence>
<gene>
    <name evidence="10" type="ORF">DNFV4_03430</name>
</gene>
<comment type="similarity">
    <text evidence="2 6">Belongs to the flagella basal body rod proteins family.</text>
</comment>
<proteinExistence type="inferred from homology"/>
<evidence type="ECO:0000256" key="4">
    <source>
        <dbReference type="ARBA" id="ARBA00023143"/>
    </source>
</evidence>
<dbReference type="Pfam" id="PF22692">
    <property type="entry name" value="LlgE_F_G_D1"/>
    <property type="match status" value="1"/>
</dbReference>
<evidence type="ECO:0000256" key="2">
    <source>
        <dbReference type="ARBA" id="ARBA00009677"/>
    </source>
</evidence>
<keyword evidence="10" id="KW-0966">Cell projection</keyword>
<evidence type="ECO:0000256" key="6">
    <source>
        <dbReference type="RuleBase" id="RU362116"/>
    </source>
</evidence>
<evidence type="ECO:0000259" key="8">
    <source>
        <dbReference type="Pfam" id="PF06429"/>
    </source>
</evidence>
<evidence type="ECO:0000256" key="1">
    <source>
        <dbReference type="ARBA" id="ARBA00004117"/>
    </source>
</evidence>
<dbReference type="InterPro" id="IPR037925">
    <property type="entry name" value="FlgE/F/G-like"/>
</dbReference>
<dbReference type="GO" id="GO:0071978">
    <property type="term" value="P:bacterial-type flagellum-dependent swarming motility"/>
    <property type="evidence" value="ECO:0007669"/>
    <property type="project" value="TreeGrafter"/>
</dbReference>
<dbReference type="EMBL" id="OX365700">
    <property type="protein sequence ID" value="CAI4033000.1"/>
    <property type="molecule type" value="Genomic_DNA"/>
</dbReference>
<dbReference type="AlphaFoldDB" id="A0AA86T6E2"/>
<dbReference type="PANTHER" id="PTHR30435">
    <property type="entry name" value="FLAGELLAR PROTEIN"/>
    <property type="match status" value="1"/>
</dbReference>
<organism evidence="10 11">
    <name type="scientific">Nitrospira tepida</name>
    <dbReference type="NCBI Taxonomy" id="2973512"/>
    <lineage>
        <taxon>Bacteria</taxon>
        <taxon>Pseudomonadati</taxon>
        <taxon>Nitrospirota</taxon>
        <taxon>Nitrospiria</taxon>
        <taxon>Nitrospirales</taxon>
        <taxon>Nitrospiraceae</taxon>
        <taxon>Nitrospira</taxon>
    </lineage>
</organism>
<keyword evidence="11" id="KW-1185">Reference proteome</keyword>
<evidence type="ECO:0000313" key="11">
    <source>
        <dbReference type="Proteomes" id="UP001179121"/>
    </source>
</evidence>
<dbReference type="KEGG" id="nti:DNFV4_03430"/>
<sequence>MIRAMWTAATGMTAQQLNVDTIAHNLANVNTNAFKRSRAEFADLLYQIQRMPGTSASSVGVFPAGIQVGAGVRPTTVAKEWQQGNMRQTGNDMDVAIDGPGFFQVSRPDGTIMYTRNGAFKRDNVGNLVTGDGDLLNPVITIPSGALKVDIGQDGTVSVLLPGVTQASQVGQIQLVRFDNPSGLVSMGNNLYLDSFASGPAIQGIPGFSTGFGLIQQGFVESSNVNLAEEMVNMIIAQRSYEINSKTIQASDEMMAIANNIRR</sequence>
<dbReference type="SUPFAM" id="SSF117143">
    <property type="entry name" value="Flagellar hook protein flgE"/>
    <property type="match status" value="1"/>
</dbReference>
<protein>
    <recommendedName>
        <fullName evidence="3 5">Flagellar basal-body rod protein FlgG</fullName>
    </recommendedName>
</protein>
<dbReference type="InterPro" id="IPR012834">
    <property type="entry name" value="FlgG_G_neg"/>
</dbReference>
<dbReference type="PANTHER" id="PTHR30435:SF19">
    <property type="entry name" value="FLAGELLAR BASAL-BODY ROD PROTEIN FLGG"/>
    <property type="match status" value="1"/>
</dbReference>
<dbReference type="InterPro" id="IPR001444">
    <property type="entry name" value="Flag_bb_rod_N"/>
</dbReference>
<dbReference type="InterPro" id="IPR010930">
    <property type="entry name" value="Flg_bb/hook_C_dom"/>
</dbReference>
<evidence type="ECO:0000256" key="3">
    <source>
        <dbReference type="ARBA" id="ARBA00017948"/>
    </source>
</evidence>
<dbReference type="GO" id="GO:0009426">
    <property type="term" value="C:bacterial-type flagellum basal body, distal rod"/>
    <property type="evidence" value="ECO:0007669"/>
    <property type="project" value="UniProtKB-UniRule"/>
</dbReference>
<evidence type="ECO:0000256" key="5">
    <source>
        <dbReference type="NCBIfam" id="TIGR02488"/>
    </source>
</evidence>
<feature type="domain" description="Flagellar basal-body/hook protein C-terminal" evidence="8">
    <location>
        <begin position="216"/>
        <end position="261"/>
    </location>
</feature>
<evidence type="ECO:0000259" key="7">
    <source>
        <dbReference type="Pfam" id="PF00460"/>
    </source>
</evidence>
<feature type="domain" description="Flagellar basal body rod protein N-terminal" evidence="7">
    <location>
        <begin position="7"/>
        <end position="35"/>
    </location>
</feature>
<dbReference type="Proteomes" id="UP001179121">
    <property type="component" value="Chromosome"/>
</dbReference>
<dbReference type="InterPro" id="IPR020013">
    <property type="entry name" value="Flagellar_FlgE/F/G"/>
</dbReference>
<dbReference type="RefSeq" id="WP_289269830.1">
    <property type="nucleotide sequence ID" value="NZ_OX365700.1"/>
</dbReference>
<keyword evidence="10" id="KW-0969">Cilium</keyword>
<dbReference type="NCBIfam" id="TIGR02488">
    <property type="entry name" value="flgG_G_neg"/>
    <property type="match status" value="1"/>
</dbReference>
<accession>A0AA86T6E2</accession>
<dbReference type="Pfam" id="PF06429">
    <property type="entry name" value="Flg_bbr_C"/>
    <property type="match status" value="1"/>
</dbReference>
<keyword evidence="4 6" id="KW-0975">Bacterial flagellum</keyword>
<dbReference type="NCBIfam" id="TIGR03506">
    <property type="entry name" value="FlgEFG_subfam"/>
    <property type="match status" value="2"/>
</dbReference>